<dbReference type="EMBL" id="CAJHUC010000875">
    <property type="protein sequence ID" value="CAD7698709.1"/>
    <property type="molecule type" value="Genomic_DNA"/>
</dbReference>
<evidence type="ECO:0000313" key="2">
    <source>
        <dbReference type="EMBL" id="CAD7698709.1"/>
    </source>
</evidence>
<gene>
    <name evidence="2" type="ORF">OSTQU699_LOCUS4068</name>
</gene>
<feature type="region of interest" description="Disordered" evidence="1">
    <location>
        <begin position="82"/>
        <end position="108"/>
    </location>
</feature>
<accession>A0A8S1IXU3</accession>
<dbReference type="Proteomes" id="UP000708148">
    <property type="component" value="Unassembled WGS sequence"/>
</dbReference>
<proteinExistence type="predicted"/>
<protein>
    <submittedName>
        <fullName evidence="2">Uncharacterized protein</fullName>
    </submittedName>
</protein>
<dbReference type="AlphaFoldDB" id="A0A8S1IXU3"/>
<evidence type="ECO:0000256" key="1">
    <source>
        <dbReference type="SAM" id="MobiDB-lite"/>
    </source>
</evidence>
<comment type="caution">
    <text evidence="2">The sequence shown here is derived from an EMBL/GenBank/DDBJ whole genome shotgun (WGS) entry which is preliminary data.</text>
</comment>
<evidence type="ECO:0000313" key="3">
    <source>
        <dbReference type="Proteomes" id="UP000708148"/>
    </source>
</evidence>
<reference evidence="2" key="1">
    <citation type="submission" date="2020-12" db="EMBL/GenBank/DDBJ databases">
        <authorList>
            <person name="Iha C."/>
        </authorList>
    </citation>
    <scope>NUCLEOTIDE SEQUENCE</scope>
</reference>
<organism evidence="2 3">
    <name type="scientific">Ostreobium quekettii</name>
    <dbReference type="NCBI Taxonomy" id="121088"/>
    <lineage>
        <taxon>Eukaryota</taxon>
        <taxon>Viridiplantae</taxon>
        <taxon>Chlorophyta</taxon>
        <taxon>core chlorophytes</taxon>
        <taxon>Ulvophyceae</taxon>
        <taxon>TCBD clade</taxon>
        <taxon>Bryopsidales</taxon>
        <taxon>Ostreobineae</taxon>
        <taxon>Ostreobiaceae</taxon>
        <taxon>Ostreobium</taxon>
    </lineage>
</organism>
<sequence length="108" mass="11646">MGTARMGEAVFGAPGGNWPFAQGRSAPRRFCSLRNVQVNVRMTFGSCRDDGWTLVGVPAADSDWGMHHLTFPHLLKPPWEVGNAKSLQGTGGPKSLQGMDLSHSSRPL</sequence>
<name>A0A8S1IXU3_9CHLO</name>
<keyword evidence="3" id="KW-1185">Reference proteome</keyword>